<evidence type="ECO:0000259" key="4">
    <source>
        <dbReference type="PROSITE" id="PS51387"/>
    </source>
</evidence>
<sequence>MLFLLFPFFCAISAQKARKSTCKALPGDRSWPSTAEWNSLNHTVDGRLIATVPIASPCHDPNYDSAECAYLQANWGNPSLHFNSSSSLMSPYFTILGNQSCTPYSSESSPCLIGNYVDFAVNVSKPEDIISAIQFAKTHNIRFVIRNTGHDYLGKSTGAGALAVWTHHLKNISFSDWSSDYYTGKAMTIGAGTQGFEALEAAHDAGFVHFVTAGGELVTASRTENTDFYWALSGGGGGTYGVVVSLTVRVHPDTTVSGASLSFPTYSGNSTNETFWTAVEAFHSHLPAIVDAGTMVGYGVSLEGFSIIGLHAYNKTQADVQDILSNFMNVLTTLGINYTVVYTEHPTYLDHYNHYFGPLPYGPSGGIFGEDNKAYVATIRNVVNSNVPYTGVAVNVSSPHITSTIDNALLPAWRDAIIHVIMATPWNYSAPVSEMVADQYWMVNDIIPQFEALTPGGGSYMNEANFRQPNWQEAFFGKNYDSGE</sequence>
<dbReference type="InterPro" id="IPR006094">
    <property type="entry name" value="Oxid_FAD_bind_N"/>
</dbReference>
<keyword evidence="2" id="KW-0560">Oxidoreductase</keyword>
<keyword evidence="3" id="KW-0732">Signal</keyword>
<dbReference type="GO" id="GO:0016491">
    <property type="term" value="F:oxidoreductase activity"/>
    <property type="evidence" value="ECO:0007669"/>
    <property type="project" value="UniProtKB-KW"/>
</dbReference>
<evidence type="ECO:0000313" key="5">
    <source>
        <dbReference type="EMBL" id="RAL62696.1"/>
    </source>
</evidence>
<reference evidence="5 6" key="1">
    <citation type="submission" date="2018-06" db="EMBL/GenBank/DDBJ databases">
        <title>Genome Sequence of the Brown Rot Fungal Pathogen Monilinia fructigena.</title>
        <authorList>
            <person name="Landi L."/>
            <person name="De Miccolis Angelini R.M."/>
            <person name="Pollastro S."/>
            <person name="Abate D."/>
            <person name="Faretra F."/>
            <person name="Romanazzi G."/>
        </authorList>
    </citation>
    <scope>NUCLEOTIDE SEQUENCE [LARGE SCALE GENOMIC DNA]</scope>
    <source>
        <strain evidence="5 6">Mfrg269</strain>
    </source>
</reference>
<accession>A0A395IRJ9</accession>
<evidence type="ECO:0000256" key="2">
    <source>
        <dbReference type="ARBA" id="ARBA00023002"/>
    </source>
</evidence>
<organism evidence="5 6">
    <name type="scientific">Monilinia fructigena</name>
    <dbReference type="NCBI Taxonomy" id="38457"/>
    <lineage>
        <taxon>Eukaryota</taxon>
        <taxon>Fungi</taxon>
        <taxon>Dikarya</taxon>
        <taxon>Ascomycota</taxon>
        <taxon>Pezizomycotina</taxon>
        <taxon>Leotiomycetes</taxon>
        <taxon>Helotiales</taxon>
        <taxon>Sclerotiniaceae</taxon>
        <taxon>Monilinia</taxon>
    </lineage>
</organism>
<evidence type="ECO:0000256" key="1">
    <source>
        <dbReference type="ARBA" id="ARBA00005466"/>
    </source>
</evidence>
<gene>
    <name evidence="5" type="ORF">DID88_004539</name>
</gene>
<dbReference type="EMBL" id="QKRW01000023">
    <property type="protein sequence ID" value="RAL62696.1"/>
    <property type="molecule type" value="Genomic_DNA"/>
</dbReference>
<feature type="chain" id="PRO_5017339772" description="FAD-binding PCMH-type domain-containing protein" evidence="3">
    <location>
        <begin position="18"/>
        <end position="484"/>
    </location>
</feature>
<dbReference type="Gene3D" id="3.30.465.10">
    <property type="match status" value="2"/>
</dbReference>
<dbReference type="InterPro" id="IPR016166">
    <property type="entry name" value="FAD-bd_PCMH"/>
</dbReference>
<protein>
    <recommendedName>
        <fullName evidence="4">FAD-binding PCMH-type domain-containing protein</fullName>
    </recommendedName>
</protein>
<keyword evidence="6" id="KW-1185">Reference proteome</keyword>
<dbReference type="SUPFAM" id="SSF56176">
    <property type="entry name" value="FAD-binding/transporter-associated domain-like"/>
    <property type="match status" value="1"/>
</dbReference>
<dbReference type="OrthoDB" id="9983560at2759"/>
<feature type="domain" description="FAD-binding PCMH-type" evidence="4">
    <location>
        <begin position="112"/>
        <end position="347"/>
    </location>
</feature>
<dbReference type="Pfam" id="PF01565">
    <property type="entry name" value="FAD_binding_4"/>
    <property type="match status" value="1"/>
</dbReference>
<dbReference type="InterPro" id="IPR036318">
    <property type="entry name" value="FAD-bd_PCMH-like_sf"/>
</dbReference>
<name>A0A395IRJ9_9HELO</name>
<evidence type="ECO:0000313" key="6">
    <source>
        <dbReference type="Proteomes" id="UP000249056"/>
    </source>
</evidence>
<dbReference type="InterPro" id="IPR016169">
    <property type="entry name" value="FAD-bd_PCMH_sub2"/>
</dbReference>
<evidence type="ECO:0000256" key="3">
    <source>
        <dbReference type="SAM" id="SignalP"/>
    </source>
</evidence>
<dbReference type="PANTHER" id="PTHR13878">
    <property type="entry name" value="GULONOLACTONE OXIDASE"/>
    <property type="match status" value="1"/>
</dbReference>
<feature type="signal peptide" evidence="3">
    <location>
        <begin position="1"/>
        <end position="17"/>
    </location>
</feature>
<dbReference type="AlphaFoldDB" id="A0A395IRJ9"/>
<comment type="caution">
    <text evidence="5">The sequence shown here is derived from an EMBL/GenBank/DDBJ whole genome shotgun (WGS) entry which is preliminary data.</text>
</comment>
<comment type="similarity">
    <text evidence="1">Belongs to the oxygen-dependent FAD-linked oxidoreductase family.</text>
</comment>
<dbReference type="PROSITE" id="PS51387">
    <property type="entry name" value="FAD_PCMH"/>
    <property type="match status" value="1"/>
</dbReference>
<dbReference type="InterPro" id="IPR050432">
    <property type="entry name" value="FAD-linked_Oxidoreductases_BP"/>
</dbReference>
<dbReference type="PANTHER" id="PTHR13878:SF91">
    <property type="entry name" value="FAD BINDING DOMAIN PROTEIN (AFU_ORTHOLOGUE AFUA_6G12070)-RELATED"/>
    <property type="match status" value="1"/>
</dbReference>
<dbReference type="Proteomes" id="UP000249056">
    <property type="component" value="Unassembled WGS sequence"/>
</dbReference>
<proteinExistence type="inferred from homology"/>
<dbReference type="GO" id="GO:0071949">
    <property type="term" value="F:FAD binding"/>
    <property type="evidence" value="ECO:0007669"/>
    <property type="project" value="InterPro"/>
</dbReference>
<dbReference type="Gene3D" id="3.40.462.20">
    <property type="match status" value="1"/>
</dbReference>